<feature type="chain" id="PRO_5034986723" evidence="2">
    <location>
        <begin position="20"/>
        <end position="530"/>
    </location>
</feature>
<dbReference type="OrthoDB" id="3641180at2759"/>
<protein>
    <submittedName>
        <fullName evidence="3">Uncharacterized protein</fullName>
    </submittedName>
</protein>
<feature type="compositionally biased region" description="Low complexity" evidence="1">
    <location>
        <begin position="120"/>
        <end position="136"/>
    </location>
</feature>
<dbReference type="EMBL" id="WWBZ02000013">
    <property type="protein sequence ID" value="KAF4310796.1"/>
    <property type="molecule type" value="Genomic_DNA"/>
</dbReference>
<gene>
    <name evidence="3" type="ORF">GTA08_BOTSDO13657</name>
</gene>
<proteinExistence type="predicted"/>
<keyword evidence="2" id="KW-0732">Signal</keyword>
<organism evidence="3 4">
    <name type="scientific">Botryosphaeria dothidea</name>
    <dbReference type="NCBI Taxonomy" id="55169"/>
    <lineage>
        <taxon>Eukaryota</taxon>
        <taxon>Fungi</taxon>
        <taxon>Dikarya</taxon>
        <taxon>Ascomycota</taxon>
        <taxon>Pezizomycotina</taxon>
        <taxon>Dothideomycetes</taxon>
        <taxon>Dothideomycetes incertae sedis</taxon>
        <taxon>Botryosphaeriales</taxon>
        <taxon>Botryosphaeriaceae</taxon>
        <taxon>Botryosphaeria</taxon>
    </lineage>
</organism>
<evidence type="ECO:0000256" key="1">
    <source>
        <dbReference type="SAM" id="MobiDB-lite"/>
    </source>
</evidence>
<reference evidence="3" key="1">
    <citation type="submission" date="2020-04" db="EMBL/GenBank/DDBJ databases">
        <title>Genome Assembly and Annotation of Botryosphaeria dothidea sdau 11-99, a Latent Pathogen of Apple Fruit Ring Rot in China.</title>
        <authorList>
            <person name="Yu C."/>
            <person name="Diao Y."/>
            <person name="Lu Q."/>
            <person name="Zhao J."/>
            <person name="Cui S."/>
            <person name="Peng C."/>
            <person name="He B."/>
            <person name="Liu H."/>
        </authorList>
    </citation>
    <scope>NUCLEOTIDE SEQUENCE [LARGE SCALE GENOMIC DNA]</scope>
    <source>
        <strain evidence="3">Sdau11-99</strain>
    </source>
</reference>
<comment type="caution">
    <text evidence="3">The sequence shown here is derived from an EMBL/GenBank/DDBJ whole genome shotgun (WGS) entry which is preliminary data.</text>
</comment>
<name>A0A8H4N9H2_9PEZI</name>
<sequence length="530" mass="57084">MKKVSFALTLTSLLRHGLAQENTDTPANQTVVVTTEGTSTFSQTFIPTSLSAYSSVTAATTVTTTDAAGAAAVVAILAGGLAWWAIPPPAGGPTVNFPTATPTPPRPSSTDKQTTEDSTKITTTSSFSNPSSPSQTAAILTLGNGWQDYINQKPIMVDDDAKACGFPNDDEGTVNRDTAHEKIGTFCNDKKGAKVVVGEPLQENYNVGAGVMLNITVQQNEVCSFDKEQTLDQADCDHFLHQALDDCETSDSNKHGGIVSDECFKYMLHPEDDDGELTCTDEREGTGINRDEALKNIADFCKKYNGIASSGGQGNLLSYWQDLGDSQATISVMYGDAEGCLRGGGPGANYVIEERSCVRFLSRTIDACDTDFKGSYGKFGGKVISGCGVFKFESQVVEKSGWPDNPDYQPPVTIKPEDAERAIDSYCNADLTVDPNYKPDNEFHQFQPEGTSYDNFVDGLDNYVIRMSANFLADQSGCHDPAKFNTKGDECKRKLKKVIETCPDKAGGFLTDKTNNGCVAWMIYGQSTSN</sequence>
<dbReference type="AlphaFoldDB" id="A0A8H4N9H2"/>
<keyword evidence="4" id="KW-1185">Reference proteome</keyword>
<evidence type="ECO:0000256" key="2">
    <source>
        <dbReference type="SAM" id="SignalP"/>
    </source>
</evidence>
<dbReference type="Proteomes" id="UP000572817">
    <property type="component" value="Unassembled WGS sequence"/>
</dbReference>
<feature type="region of interest" description="Disordered" evidence="1">
    <location>
        <begin position="93"/>
        <end position="136"/>
    </location>
</feature>
<feature type="signal peptide" evidence="2">
    <location>
        <begin position="1"/>
        <end position="19"/>
    </location>
</feature>
<accession>A0A8H4N9H2</accession>
<evidence type="ECO:0000313" key="4">
    <source>
        <dbReference type="Proteomes" id="UP000572817"/>
    </source>
</evidence>
<evidence type="ECO:0000313" key="3">
    <source>
        <dbReference type="EMBL" id="KAF4310796.1"/>
    </source>
</evidence>